<dbReference type="AlphaFoldDB" id="K5UTJ6"/>
<reference evidence="18 19" key="1">
    <citation type="journal article" date="2012" name="BMC Genomics">
        <title>Comparative genomics of the white-rot fungi, Phanerochaete carnosa and P. chrysosporium, to elucidate the genetic basis of the distinct wood types they colonize.</title>
        <authorList>
            <person name="Suzuki H."/>
            <person name="MacDonald J."/>
            <person name="Syed K."/>
            <person name="Salamov A."/>
            <person name="Hori C."/>
            <person name="Aerts A."/>
            <person name="Henrissat B."/>
            <person name="Wiebenga A."/>
            <person name="vanKuyk P.A."/>
            <person name="Barry K."/>
            <person name="Lindquist E."/>
            <person name="LaButti K."/>
            <person name="Lapidus A."/>
            <person name="Lucas S."/>
            <person name="Coutinho P."/>
            <person name="Gong Y."/>
            <person name="Samejima M."/>
            <person name="Mahadevan R."/>
            <person name="Abou-Zaid M."/>
            <person name="de Vries R.P."/>
            <person name="Igarashi K."/>
            <person name="Yadav J.S."/>
            <person name="Grigoriev I.V."/>
            <person name="Master E.R."/>
        </authorList>
    </citation>
    <scope>NUCLEOTIDE SEQUENCE [LARGE SCALE GENOMIC DNA]</scope>
    <source>
        <strain evidence="18 19">HHB-10118-sp</strain>
    </source>
</reference>
<dbReference type="Gene3D" id="2.60.120.10">
    <property type="entry name" value="Jelly Rolls"/>
    <property type="match status" value="2"/>
</dbReference>
<accession>K5UTJ6</accession>
<dbReference type="CDD" id="cd07011">
    <property type="entry name" value="cupin_PMI_type_I_N"/>
    <property type="match status" value="1"/>
</dbReference>
<evidence type="ECO:0000256" key="11">
    <source>
        <dbReference type="PIRSR" id="PIRSR001480-2"/>
    </source>
</evidence>
<feature type="domain" description="Phosphomannose isomerase type I C-terminal" evidence="15">
    <location>
        <begin position="344"/>
        <end position="388"/>
    </location>
</feature>
<evidence type="ECO:0000256" key="9">
    <source>
        <dbReference type="ARBA" id="ARBA00023235"/>
    </source>
</evidence>
<dbReference type="NCBIfam" id="TIGR00218">
    <property type="entry name" value="manA"/>
    <property type="match status" value="1"/>
</dbReference>
<proteinExistence type="inferred from homology"/>
<evidence type="ECO:0000256" key="6">
    <source>
        <dbReference type="ARBA" id="ARBA00018236"/>
    </source>
</evidence>
<evidence type="ECO:0000256" key="10">
    <source>
        <dbReference type="PIRSR" id="PIRSR001480-1"/>
    </source>
</evidence>
<dbReference type="InterPro" id="IPR018050">
    <property type="entry name" value="Pmannose_isomerase-type1_CS"/>
</dbReference>
<keyword evidence="7 11" id="KW-0479">Metal-binding</keyword>
<dbReference type="HOGENOM" id="CLU_026967_0_0_1"/>
<protein>
    <recommendedName>
        <fullName evidence="6 12">Mannose-6-phosphate isomerase</fullName>
        <ecNumber evidence="5 12">5.3.1.8</ecNumber>
    </recommendedName>
</protein>
<feature type="binding site" evidence="11">
    <location>
        <position position="141"/>
    </location>
    <ligand>
        <name>Zn(2+)</name>
        <dbReference type="ChEBI" id="CHEBI:29105"/>
    </ligand>
</feature>
<keyword evidence="19" id="KW-1185">Reference proteome</keyword>
<dbReference type="GeneID" id="18910320"/>
<dbReference type="InterPro" id="IPR014710">
    <property type="entry name" value="RmlC-like_jellyroll"/>
</dbReference>
<feature type="binding site" evidence="11">
    <location>
        <position position="116"/>
    </location>
    <ligand>
        <name>Zn(2+)</name>
        <dbReference type="ChEBI" id="CHEBI:29105"/>
    </ligand>
</feature>
<dbReference type="InterPro" id="IPR016305">
    <property type="entry name" value="Mannose-6-P_Isomerase"/>
</dbReference>
<organism evidence="18 19">
    <name type="scientific">Phanerochaete carnosa (strain HHB-10118-sp)</name>
    <name type="common">White-rot fungus</name>
    <name type="synonym">Peniophora carnosa</name>
    <dbReference type="NCBI Taxonomy" id="650164"/>
    <lineage>
        <taxon>Eukaryota</taxon>
        <taxon>Fungi</taxon>
        <taxon>Dikarya</taxon>
        <taxon>Basidiomycota</taxon>
        <taxon>Agaricomycotina</taxon>
        <taxon>Agaricomycetes</taxon>
        <taxon>Polyporales</taxon>
        <taxon>Phanerochaetaceae</taxon>
        <taxon>Phanerochaete</taxon>
    </lineage>
</organism>
<evidence type="ECO:0000256" key="1">
    <source>
        <dbReference type="ARBA" id="ARBA00000757"/>
    </source>
</evidence>
<dbReference type="EC" id="5.3.1.8" evidence="5 12"/>
<feature type="domain" description="Phosphomannose isomerase type I helical insertion" evidence="17">
    <location>
        <begin position="179"/>
        <end position="262"/>
    </location>
</feature>
<evidence type="ECO:0000256" key="14">
    <source>
        <dbReference type="RuleBase" id="RU004248"/>
    </source>
</evidence>
<dbReference type="PROSITE" id="PS00965">
    <property type="entry name" value="PMI_I_1"/>
    <property type="match status" value="1"/>
</dbReference>
<dbReference type="InParanoid" id="K5UTJ6"/>
<dbReference type="PRINTS" id="PR00714">
    <property type="entry name" value="MAN6PISMRASE"/>
</dbReference>
<dbReference type="Pfam" id="PF20511">
    <property type="entry name" value="PMI_typeI_cat"/>
    <property type="match status" value="1"/>
</dbReference>
<dbReference type="InterPro" id="IPR046456">
    <property type="entry name" value="PMI_typeI_C"/>
</dbReference>
<dbReference type="InterPro" id="IPR001250">
    <property type="entry name" value="Man6P_Isoase-1"/>
</dbReference>
<dbReference type="PANTHER" id="PTHR10309">
    <property type="entry name" value="MANNOSE-6-PHOSPHATE ISOMERASE"/>
    <property type="match status" value="1"/>
</dbReference>
<evidence type="ECO:0000313" key="18">
    <source>
        <dbReference type="EMBL" id="EKM53276.1"/>
    </source>
</evidence>
<name>K5UTJ6_PHACS</name>
<evidence type="ECO:0000259" key="16">
    <source>
        <dbReference type="Pfam" id="PF20511"/>
    </source>
</evidence>
<dbReference type="OrthoDB" id="6605218at2759"/>
<evidence type="ECO:0000256" key="5">
    <source>
        <dbReference type="ARBA" id="ARBA00011956"/>
    </source>
</evidence>
<comment type="cofactor">
    <cofactor evidence="11 12">
        <name>Zn(2+)</name>
        <dbReference type="ChEBI" id="CHEBI:29105"/>
    </cofactor>
    <text evidence="11 12">Binds 1 zinc ion per subunit.</text>
</comment>
<dbReference type="InterPro" id="IPR046458">
    <property type="entry name" value="PMI_typeI_hel"/>
</dbReference>
<dbReference type="GO" id="GO:0005975">
    <property type="term" value="P:carbohydrate metabolic process"/>
    <property type="evidence" value="ECO:0007669"/>
    <property type="project" value="InterPro"/>
</dbReference>
<dbReference type="GO" id="GO:0009298">
    <property type="term" value="P:GDP-mannose biosynthetic process"/>
    <property type="evidence" value="ECO:0007669"/>
    <property type="project" value="UniProtKB-UniPathway"/>
</dbReference>
<dbReference type="STRING" id="650164.K5UTJ6"/>
<dbReference type="Proteomes" id="UP000008370">
    <property type="component" value="Unassembled WGS sequence"/>
</dbReference>
<evidence type="ECO:0000259" key="17">
    <source>
        <dbReference type="Pfam" id="PF20512"/>
    </source>
</evidence>
<comment type="catalytic activity">
    <reaction evidence="1 12">
        <text>D-mannose 6-phosphate = D-fructose 6-phosphate</text>
        <dbReference type="Rhea" id="RHEA:12356"/>
        <dbReference type="ChEBI" id="CHEBI:58735"/>
        <dbReference type="ChEBI" id="CHEBI:61527"/>
        <dbReference type="EC" id="5.3.1.8"/>
    </reaction>
</comment>
<evidence type="ECO:0000256" key="12">
    <source>
        <dbReference type="RuleBase" id="RU000611"/>
    </source>
</evidence>
<dbReference type="GO" id="GO:0008270">
    <property type="term" value="F:zinc ion binding"/>
    <property type="evidence" value="ECO:0007669"/>
    <property type="project" value="InterPro"/>
</dbReference>
<feature type="active site" evidence="10">
    <location>
        <position position="300"/>
    </location>
</feature>
<evidence type="ECO:0000256" key="7">
    <source>
        <dbReference type="ARBA" id="ARBA00022723"/>
    </source>
</evidence>
<comment type="function">
    <text evidence="2">Involved in the synthesis of the GDP-mannose and dolichol-phosphate-mannose required for a number of critical mannosyl transfer reactions.</text>
</comment>
<evidence type="ECO:0000259" key="15">
    <source>
        <dbReference type="Pfam" id="PF01238"/>
    </source>
</evidence>
<dbReference type="KEGG" id="pco:PHACADRAFT_185972"/>
<dbReference type="Pfam" id="PF20512">
    <property type="entry name" value="PMI_typeI_hel"/>
    <property type="match status" value="1"/>
</dbReference>
<keyword evidence="8 11" id="KW-0862">Zinc</keyword>
<dbReference type="InterPro" id="IPR011051">
    <property type="entry name" value="RmlC_Cupin_sf"/>
</dbReference>
<comment type="pathway">
    <text evidence="3 14">Nucleotide-sugar biosynthesis; GDP-alpha-D-mannose biosynthesis; alpha-D-mannose 1-phosphate from D-fructose 6-phosphate: step 1/2.</text>
</comment>
<comment type="similarity">
    <text evidence="4 13">Belongs to the mannose-6-phosphate isomerase type 1 family.</text>
</comment>
<dbReference type="Pfam" id="PF01238">
    <property type="entry name" value="PMI_typeI_C"/>
    <property type="match status" value="1"/>
</dbReference>
<dbReference type="SUPFAM" id="SSF51182">
    <property type="entry name" value="RmlC-like cupins"/>
    <property type="match status" value="1"/>
</dbReference>
<dbReference type="PANTHER" id="PTHR10309:SF0">
    <property type="entry name" value="MANNOSE-6-PHOSPHATE ISOMERASE"/>
    <property type="match status" value="1"/>
</dbReference>
<dbReference type="UniPathway" id="UPA00126">
    <property type="reaction ID" value="UER00423"/>
</dbReference>
<dbReference type="FunCoup" id="K5UTJ6">
    <property type="interactions" value="374"/>
</dbReference>
<sequence length="431" mass="46495">MSSTTPVFKIVPTTQKYDWGKKGLSSKVAQYATASKIKGFELDENAPYAELWMGTHTSSPARLQSGETLASHLAVHKELIGESVLNKFADAGAAEGNLPFLLKVLAIAKALSIQTHPDKKMAVQLHKERPDVYKDANHKPEMALALTDFTALCGFLPLPKIAAYLLSTPEFATLIPTTIASRFANLSQSSNPTGPEEKAALRDLFSAVMTADETVFKMQLEVLVQRYQHGSVADAEKDIRDLVLTLHEQFPADIGVFCAYMLNYVRMKPGDAIFLSAGEPHAYISGDIVECMATSDNVIRAGLTPKLRDVPNLVSGLTYQASEPSKHLVQPKPFAKTASVSAHSTLYDPPIPEFSVLRVVLQAGEDETHAPIDGPSIAIVTEGTGAVHWGTGESLDVSEGEVFFVGAGAQLKLASGKERDLVVYRAFAEAA</sequence>
<evidence type="ECO:0000256" key="2">
    <source>
        <dbReference type="ARBA" id="ARBA00002564"/>
    </source>
</evidence>
<dbReference type="InterPro" id="IPR046457">
    <property type="entry name" value="PMI_typeI_cat"/>
</dbReference>
<feature type="binding site" evidence="11">
    <location>
        <position position="114"/>
    </location>
    <ligand>
        <name>Zn(2+)</name>
        <dbReference type="ChEBI" id="CHEBI:29105"/>
    </ligand>
</feature>
<evidence type="ECO:0000256" key="8">
    <source>
        <dbReference type="ARBA" id="ARBA00022833"/>
    </source>
</evidence>
<evidence type="ECO:0000256" key="3">
    <source>
        <dbReference type="ARBA" id="ARBA00004666"/>
    </source>
</evidence>
<dbReference type="RefSeq" id="XP_007397968.1">
    <property type="nucleotide sequence ID" value="XM_007397906.1"/>
</dbReference>
<dbReference type="EMBL" id="JH930474">
    <property type="protein sequence ID" value="EKM53276.1"/>
    <property type="molecule type" value="Genomic_DNA"/>
</dbReference>
<dbReference type="GO" id="GO:0004476">
    <property type="term" value="F:mannose-6-phosphate isomerase activity"/>
    <property type="evidence" value="ECO:0007669"/>
    <property type="project" value="UniProtKB-EC"/>
</dbReference>
<evidence type="ECO:0000256" key="4">
    <source>
        <dbReference type="ARBA" id="ARBA00010772"/>
    </source>
</evidence>
<gene>
    <name evidence="18" type="ORF">PHACADRAFT_185972</name>
</gene>
<dbReference type="PIRSF" id="PIRSF001480">
    <property type="entry name" value="Mannose-6-phosphate_isomerase"/>
    <property type="match status" value="1"/>
</dbReference>
<dbReference type="PROSITE" id="PS00966">
    <property type="entry name" value="PMI_I_2"/>
    <property type="match status" value="1"/>
</dbReference>
<feature type="domain" description="Phosphomannose isomerase type I catalytic" evidence="16">
    <location>
        <begin position="7"/>
        <end position="157"/>
    </location>
</feature>
<dbReference type="GO" id="GO:0005829">
    <property type="term" value="C:cytosol"/>
    <property type="evidence" value="ECO:0007669"/>
    <property type="project" value="TreeGrafter"/>
</dbReference>
<feature type="binding site" evidence="11">
    <location>
        <position position="281"/>
    </location>
    <ligand>
        <name>Zn(2+)</name>
        <dbReference type="ChEBI" id="CHEBI:29105"/>
    </ligand>
</feature>
<keyword evidence="9 12" id="KW-0413">Isomerase</keyword>
<dbReference type="Gene3D" id="1.10.441.10">
    <property type="entry name" value="Phosphomannose Isomerase, domain 2"/>
    <property type="match status" value="1"/>
</dbReference>
<dbReference type="FunFam" id="2.60.120.10:FF:000044">
    <property type="entry name" value="Mannose-6-phosphate isomerase"/>
    <property type="match status" value="1"/>
</dbReference>
<evidence type="ECO:0000313" key="19">
    <source>
        <dbReference type="Proteomes" id="UP000008370"/>
    </source>
</evidence>
<evidence type="ECO:0000256" key="13">
    <source>
        <dbReference type="RuleBase" id="RU004189"/>
    </source>
</evidence>